<evidence type="ECO:0008006" key="4">
    <source>
        <dbReference type="Google" id="ProtNLM"/>
    </source>
</evidence>
<gene>
    <name evidence="2" type="ORF">CTKZ_34040</name>
</gene>
<feature type="compositionally biased region" description="Basic and acidic residues" evidence="1">
    <location>
        <begin position="81"/>
        <end position="95"/>
    </location>
</feature>
<proteinExistence type="predicted"/>
<evidence type="ECO:0000256" key="1">
    <source>
        <dbReference type="SAM" id="MobiDB-lite"/>
    </source>
</evidence>
<name>A0A401V4L8_9CELL</name>
<protein>
    <recommendedName>
        <fullName evidence="4">DUF3000 domain-containing protein</fullName>
    </recommendedName>
</protein>
<dbReference type="EMBL" id="BHYL01000354">
    <property type="protein sequence ID" value="GCD21842.1"/>
    <property type="molecule type" value="Genomic_DNA"/>
</dbReference>
<feature type="region of interest" description="Disordered" evidence="1">
    <location>
        <begin position="67"/>
        <end position="104"/>
    </location>
</feature>
<evidence type="ECO:0000313" key="3">
    <source>
        <dbReference type="Proteomes" id="UP000288246"/>
    </source>
</evidence>
<accession>A0A401V4L8</accession>
<organism evidence="2 3">
    <name type="scientific">Cellulomonas algicola</name>
    <dbReference type="NCBI Taxonomy" id="2071633"/>
    <lineage>
        <taxon>Bacteria</taxon>
        <taxon>Bacillati</taxon>
        <taxon>Actinomycetota</taxon>
        <taxon>Actinomycetes</taxon>
        <taxon>Micrococcales</taxon>
        <taxon>Cellulomonadaceae</taxon>
        <taxon>Cellulomonas</taxon>
    </lineage>
</organism>
<reference evidence="2 3" key="1">
    <citation type="submission" date="2018-11" db="EMBL/GenBank/DDBJ databases">
        <title>Draft genome sequence of Cellulomonas takizawaensis strain TKZ-21.</title>
        <authorList>
            <person name="Yamamura H."/>
            <person name="Hayashi T."/>
            <person name="Hamada M."/>
            <person name="Serisawa Y."/>
            <person name="Matsuyama K."/>
            <person name="Nakagawa Y."/>
            <person name="Otoguro M."/>
            <person name="Yanagida F."/>
            <person name="Hayakawa M."/>
        </authorList>
    </citation>
    <scope>NUCLEOTIDE SEQUENCE [LARGE SCALE GENOMIC DNA]</scope>
    <source>
        <strain evidence="2 3">TKZ-21</strain>
    </source>
</reference>
<sequence>MWIATVNPFRAKFRARLRPITARPVTPISAVPDAVVFAAMREVLLVVDGPGRGTTRAQEGAGRVRDVRVGVPGQPSGVAMTRERRAGRQDGDRARTLPSVTPAGPEDVPAEFVRALRSLRNVTVRSEVVLDEVPGPARIAPFSAALTAEVRSARRSVAAAELASGRFVVLYDPEGQEAWEGSFRLVTLVRATLEAEVGTDPLLAEVAWTWFTDALESAGLEPHAAGGTVTRVLSQSFGALERRAEQTELEIRASWTAAGEDLGPHLRAWATLLCTAAGLPPLPEGVVPLGPRR</sequence>
<dbReference type="Proteomes" id="UP000288246">
    <property type="component" value="Unassembled WGS sequence"/>
</dbReference>
<dbReference type="InterPro" id="IPR021555">
    <property type="entry name" value="DUF3000"/>
</dbReference>
<comment type="caution">
    <text evidence="2">The sequence shown here is derived from an EMBL/GenBank/DDBJ whole genome shotgun (WGS) entry which is preliminary data.</text>
</comment>
<dbReference type="Pfam" id="PF11452">
    <property type="entry name" value="DUF3000"/>
    <property type="match status" value="1"/>
</dbReference>
<keyword evidence="3" id="KW-1185">Reference proteome</keyword>
<dbReference type="AlphaFoldDB" id="A0A401V4L8"/>
<evidence type="ECO:0000313" key="2">
    <source>
        <dbReference type="EMBL" id="GCD21842.1"/>
    </source>
</evidence>